<dbReference type="EMBL" id="JASBNA010000018">
    <property type="protein sequence ID" value="KAK7685911.1"/>
    <property type="molecule type" value="Genomic_DNA"/>
</dbReference>
<proteinExistence type="predicted"/>
<dbReference type="InterPro" id="IPR007714">
    <property type="entry name" value="CFA20_dom"/>
</dbReference>
<organism evidence="2 3">
    <name type="scientific">Cerrena zonata</name>
    <dbReference type="NCBI Taxonomy" id="2478898"/>
    <lineage>
        <taxon>Eukaryota</taxon>
        <taxon>Fungi</taxon>
        <taxon>Dikarya</taxon>
        <taxon>Basidiomycota</taxon>
        <taxon>Agaricomycotina</taxon>
        <taxon>Agaricomycetes</taxon>
        <taxon>Polyporales</taxon>
        <taxon>Cerrenaceae</taxon>
        <taxon>Cerrena</taxon>
    </lineage>
</organism>
<dbReference type="InterPro" id="IPR040441">
    <property type="entry name" value="CFA20/CFAP20DC"/>
</dbReference>
<gene>
    <name evidence="2" type="ORF">QCA50_010718</name>
</gene>
<keyword evidence="3" id="KW-1185">Reference proteome</keyword>
<dbReference type="PANTHER" id="PTHR12458">
    <property type="entry name" value="ORF PROTEIN"/>
    <property type="match status" value="1"/>
</dbReference>
<dbReference type="Proteomes" id="UP001385951">
    <property type="component" value="Unassembled WGS sequence"/>
</dbReference>
<accession>A0AAW0FY89</accession>
<feature type="domain" description="CFA20" evidence="1">
    <location>
        <begin position="75"/>
        <end position="187"/>
    </location>
</feature>
<reference evidence="2 3" key="1">
    <citation type="submission" date="2022-09" db="EMBL/GenBank/DDBJ databases">
        <authorList>
            <person name="Palmer J.M."/>
        </authorList>
    </citation>
    <scope>NUCLEOTIDE SEQUENCE [LARGE SCALE GENOMIC DNA]</scope>
    <source>
        <strain evidence="2 3">DSM 7382</strain>
    </source>
</reference>
<protein>
    <recommendedName>
        <fullName evidence="1">CFA20 domain-containing protein</fullName>
    </recommendedName>
</protein>
<evidence type="ECO:0000313" key="2">
    <source>
        <dbReference type="EMBL" id="KAK7685911.1"/>
    </source>
</evidence>
<dbReference type="AlphaFoldDB" id="A0AAW0FY89"/>
<comment type="caution">
    <text evidence="2">The sequence shown here is derived from an EMBL/GenBank/DDBJ whole genome shotgun (WGS) entry which is preliminary data.</text>
</comment>
<evidence type="ECO:0000259" key="1">
    <source>
        <dbReference type="Pfam" id="PF05018"/>
    </source>
</evidence>
<name>A0AAW0FY89_9APHY</name>
<sequence>MFKHIVQPDLVSIFSSTGSDPLGIFSSRTDVSLPSDSFCCCLNDSTSTPHPDAPATLIVAPVLRRQDDAEEEGYKLTQSVLHIQSPTLQTTFIQSPPLGSQKELGFKHPWIHIQARNMGREWSFEVGVVDSTGQEGIIRCSTFQKEPNLKLTNPPLLHLPLSFPPSSSYTLTSWCTIDLNFPSLISQFNSGSLTHNNEADASTTEVPSNTFRLPNGQYSHVSYVRIYATCRLRRIWFSESGPSEALPWEFQLFTGEHQ</sequence>
<evidence type="ECO:0000313" key="3">
    <source>
        <dbReference type="Proteomes" id="UP001385951"/>
    </source>
</evidence>
<dbReference type="Pfam" id="PF05018">
    <property type="entry name" value="CFA20_dom"/>
    <property type="match status" value="1"/>
</dbReference>